<dbReference type="EMBL" id="LAZR01010790">
    <property type="protein sequence ID" value="KKM65039.1"/>
    <property type="molecule type" value="Genomic_DNA"/>
</dbReference>
<gene>
    <name evidence="1" type="ORF">LCGC14_1495250</name>
</gene>
<organism evidence="1">
    <name type="scientific">marine sediment metagenome</name>
    <dbReference type="NCBI Taxonomy" id="412755"/>
    <lineage>
        <taxon>unclassified sequences</taxon>
        <taxon>metagenomes</taxon>
        <taxon>ecological metagenomes</taxon>
    </lineage>
</organism>
<proteinExistence type="predicted"/>
<name>A0A0F9J5L4_9ZZZZ</name>
<accession>A0A0F9J5L4</accession>
<dbReference type="AlphaFoldDB" id="A0A0F9J5L4"/>
<sequence>MSEIKPALTAEEWKFVSYEYDGSTEVLGGGWGEREHGRANEAVNLLEGALGYRPGATHGVAAYLLHEQPFGFTRDDVIALRAMQDRINFEALDRGIPSVKDLADRIEALLPQEEK</sequence>
<evidence type="ECO:0000313" key="1">
    <source>
        <dbReference type="EMBL" id="KKM65039.1"/>
    </source>
</evidence>
<comment type="caution">
    <text evidence="1">The sequence shown here is derived from an EMBL/GenBank/DDBJ whole genome shotgun (WGS) entry which is preliminary data.</text>
</comment>
<protein>
    <submittedName>
        <fullName evidence="1">Uncharacterized protein</fullName>
    </submittedName>
</protein>
<reference evidence="1" key="1">
    <citation type="journal article" date="2015" name="Nature">
        <title>Complex archaea that bridge the gap between prokaryotes and eukaryotes.</title>
        <authorList>
            <person name="Spang A."/>
            <person name="Saw J.H."/>
            <person name="Jorgensen S.L."/>
            <person name="Zaremba-Niedzwiedzka K."/>
            <person name="Martijn J."/>
            <person name="Lind A.E."/>
            <person name="van Eijk R."/>
            <person name="Schleper C."/>
            <person name="Guy L."/>
            <person name="Ettema T.J."/>
        </authorList>
    </citation>
    <scope>NUCLEOTIDE SEQUENCE</scope>
</reference>